<organism evidence="1 2">
    <name type="scientific">Elysia crispata</name>
    <name type="common">lettuce slug</name>
    <dbReference type="NCBI Taxonomy" id="231223"/>
    <lineage>
        <taxon>Eukaryota</taxon>
        <taxon>Metazoa</taxon>
        <taxon>Spiralia</taxon>
        <taxon>Lophotrochozoa</taxon>
        <taxon>Mollusca</taxon>
        <taxon>Gastropoda</taxon>
        <taxon>Heterobranchia</taxon>
        <taxon>Euthyneura</taxon>
        <taxon>Panpulmonata</taxon>
        <taxon>Sacoglossa</taxon>
        <taxon>Placobranchoidea</taxon>
        <taxon>Plakobranchidae</taxon>
        <taxon>Elysia</taxon>
    </lineage>
</organism>
<sequence length="129" mass="14807">MKIAVSNDQRFNFCILILVFYDLSGVPRTARDMDEFVTRRPPQQPQAFMLIGKFTQGFQEIEKRSGTTRAVWLQRGLCDPIQLAIVTDSSNSTKRLLDNFVLFALAVGAKFQCWYQNLHLVVAHEKLLN</sequence>
<evidence type="ECO:0000313" key="1">
    <source>
        <dbReference type="EMBL" id="KAK3783443.1"/>
    </source>
</evidence>
<keyword evidence="2" id="KW-1185">Reference proteome</keyword>
<dbReference type="Proteomes" id="UP001283361">
    <property type="component" value="Unassembled WGS sequence"/>
</dbReference>
<name>A0AAE1A8T7_9GAST</name>
<comment type="caution">
    <text evidence="1">The sequence shown here is derived from an EMBL/GenBank/DDBJ whole genome shotgun (WGS) entry which is preliminary data.</text>
</comment>
<evidence type="ECO:0000313" key="2">
    <source>
        <dbReference type="Proteomes" id="UP001283361"/>
    </source>
</evidence>
<accession>A0AAE1A8T7</accession>
<dbReference type="EMBL" id="JAWDGP010002410">
    <property type="protein sequence ID" value="KAK3783443.1"/>
    <property type="molecule type" value="Genomic_DNA"/>
</dbReference>
<reference evidence="1" key="1">
    <citation type="journal article" date="2023" name="G3 (Bethesda)">
        <title>A reference genome for the long-term kleptoplast-retaining sea slug Elysia crispata morphotype clarki.</title>
        <authorList>
            <person name="Eastman K.E."/>
            <person name="Pendleton A.L."/>
            <person name="Shaikh M.A."/>
            <person name="Suttiyut T."/>
            <person name="Ogas R."/>
            <person name="Tomko P."/>
            <person name="Gavelis G."/>
            <person name="Widhalm J.R."/>
            <person name="Wisecaver J.H."/>
        </authorList>
    </citation>
    <scope>NUCLEOTIDE SEQUENCE</scope>
    <source>
        <strain evidence="1">ECLA1</strain>
    </source>
</reference>
<protein>
    <submittedName>
        <fullName evidence="1">Uncharacterized protein</fullName>
    </submittedName>
</protein>
<gene>
    <name evidence="1" type="ORF">RRG08_033700</name>
</gene>
<dbReference type="AlphaFoldDB" id="A0AAE1A8T7"/>
<proteinExistence type="predicted"/>